<dbReference type="InterPro" id="IPR001128">
    <property type="entry name" value="Cyt_P450"/>
</dbReference>
<dbReference type="PANTHER" id="PTHR46206:SF1">
    <property type="entry name" value="P450, PUTATIVE (EUROFUNG)-RELATED"/>
    <property type="match status" value="1"/>
</dbReference>
<evidence type="ECO:0000256" key="6">
    <source>
        <dbReference type="ARBA" id="ARBA00023004"/>
    </source>
</evidence>
<evidence type="ECO:0000256" key="5">
    <source>
        <dbReference type="ARBA" id="ARBA00023002"/>
    </source>
</evidence>
<dbReference type="PRINTS" id="PR00465">
    <property type="entry name" value="EP450IV"/>
</dbReference>
<evidence type="ECO:0000256" key="2">
    <source>
        <dbReference type="ARBA" id="ARBA00010617"/>
    </source>
</evidence>
<comment type="similarity">
    <text evidence="2 9">Belongs to the cytochrome P450 family.</text>
</comment>
<dbReference type="Gene3D" id="1.10.630.10">
    <property type="entry name" value="Cytochrome P450"/>
    <property type="match status" value="1"/>
</dbReference>
<evidence type="ECO:0000256" key="4">
    <source>
        <dbReference type="ARBA" id="ARBA00022723"/>
    </source>
</evidence>
<keyword evidence="10" id="KW-0812">Transmembrane</keyword>
<feature type="binding site" description="axial binding residue" evidence="8">
    <location>
        <position position="494"/>
    </location>
    <ligand>
        <name>heme</name>
        <dbReference type="ChEBI" id="CHEBI:30413"/>
    </ligand>
    <ligandPart>
        <name>Fe</name>
        <dbReference type="ChEBI" id="CHEBI:18248"/>
    </ligandPart>
</feature>
<gene>
    <name evidence="11" type="ORF">GLAREA_04995</name>
</gene>
<protein>
    <submittedName>
        <fullName evidence="11">Cytochrome P450</fullName>
    </submittedName>
</protein>
<dbReference type="KEGG" id="glz:GLAREA_04995"/>
<evidence type="ECO:0000256" key="3">
    <source>
        <dbReference type="ARBA" id="ARBA00022617"/>
    </source>
</evidence>
<keyword evidence="10" id="KW-0472">Membrane</keyword>
<dbReference type="GO" id="GO:0020037">
    <property type="term" value="F:heme binding"/>
    <property type="evidence" value="ECO:0007669"/>
    <property type="project" value="InterPro"/>
</dbReference>
<dbReference type="SUPFAM" id="SSF48264">
    <property type="entry name" value="Cytochrome P450"/>
    <property type="match status" value="1"/>
</dbReference>
<keyword evidence="10" id="KW-1133">Transmembrane helix</keyword>
<accession>S3CT12</accession>
<proteinExistence type="inferred from homology"/>
<dbReference type="GeneID" id="19464050"/>
<evidence type="ECO:0000313" key="11">
    <source>
        <dbReference type="EMBL" id="EPE28204.1"/>
    </source>
</evidence>
<dbReference type="InterPro" id="IPR002403">
    <property type="entry name" value="Cyt_P450_E_grp-IV"/>
</dbReference>
<dbReference type="GO" id="GO:0004497">
    <property type="term" value="F:monooxygenase activity"/>
    <property type="evidence" value="ECO:0007669"/>
    <property type="project" value="UniProtKB-KW"/>
</dbReference>
<keyword evidence="3 8" id="KW-0349">Heme</keyword>
<evidence type="ECO:0000256" key="8">
    <source>
        <dbReference type="PIRSR" id="PIRSR602403-1"/>
    </source>
</evidence>
<keyword evidence="6 8" id="KW-0408">Iron</keyword>
<dbReference type="GO" id="GO:0016705">
    <property type="term" value="F:oxidoreductase activity, acting on paired donors, with incorporation or reduction of molecular oxygen"/>
    <property type="evidence" value="ECO:0007669"/>
    <property type="project" value="InterPro"/>
</dbReference>
<dbReference type="OMA" id="GNTIHFD"/>
<comment type="cofactor">
    <cofactor evidence="1 8">
        <name>heme</name>
        <dbReference type="ChEBI" id="CHEBI:30413"/>
    </cofactor>
</comment>
<dbReference type="InterPro" id="IPR017972">
    <property type="entry name" value="Cyt_P450_CS"/>
</dbReference>
<keyword evidence="5 9" id="KW-0560">Oxidoreductase</keyword>
<dbReference type="PANTHER" id="PTHR46206">
    <property type="entry name" value="CYTOCHROME P450"/>
    <property type="match status" value="1"/>
</dbReference>
<dbReference type="RefSeq" id="XP_008085563.1">
    <property type="nucleotide sequence ID" value="XM_008087372.1"/>
</dbReference>
<evidence type="ECO:0000256" key="9">
    <source>
        <dbReference type="RuleBase" id="RU000461"/>
    </source>
</evidence>
<organism evidence="11 12">
    <name type="scientific">Glarea lozoyensis (strain ATCC 20868 / MF5171)</name>
    <dbReference type="NCBI Taxonomy" id="1116229"/>
    <lineage>
        <taxon>Eukaryota</taxon>
        <taxon>Fungi</taxon>
        <taxon>Dikarya</taxon>
        <taxon>Ascomycota</taxon>
        <taxon>Pezizomycotina</taxon>
        <taxon>Leotiomycetes</taxon>
        <taxon>Helotiales</taxon>
        <taxon>Helotiaceae</taxon>
        <taxon>Glarea</taxon>
    </lineage>
</organism>
<dbReference type="InterPro" id="IPR036396">
    <property type="entry name" value="Cyt_P450_sf"/>
</dbReference>
<dbReference type="HOGENOM" id="CLU_022195_9_1_1"/>
<evidence type="ECO:0000256" key="1">
    <source>
        <dbReference type="ARBA" id="ARBA00001971"/>
    </source>
</evidence>
<keyword evidence="4 8" id="KW-0479">Metal-binding</keyword>
<reference evidence="11 12" key="1">
    <citation type="journal article" date="2013" name="BMC Genomics">
        <title>Genomics-driven discovery of the pneumocandin biosynthetic gene cluster in the fungus Glarea lozoyensis.</title>
        <authorList>
            <person name="Chen L."/>
            <person name="Yue Q."/>
            <person name="Zhang X."/>
            <person name="Xiang M."/>
            <person name="Wang C."/>
            <person name="Li S."/>
            <person name="Che Y."/>
            <person name="Ortiz-Lopez F.J."/>
            <person name="Bills G.F."/>
            <person name="Liu X."/>
            <person name="An Z."/>
        </authorList>
    </citation>
    <scope>NUCLEOTIDE SEQUENCE [LARGE SCALE GENOMIC DNA]</scope>
    <source>
        <strain evidence="12">ATCC 20868 / MF5171</strain>
    </source>
</reference>
<dbReference type="EMBL" id="KE145369">
    <property type="protein sequence ID" value="EPE28204.1"/>
    <property type="molecule type" value="Genomic_DNA"/>
</dbReference>
<dbReference type="AlphaFoldDB" id="S3CT12"/>
<dbReference type="eggNOG" id="KOG0156">
    <property type="taxonomic scope" value="Eukaryota"/>
</dbReference>
<dbReference type="OrthoDB" id="1844152at2759"/>
<evidence type="ECO:0000256" key="10">
    <source>
        <dbReference type="SAM" id="Phobius"/>
    </source>
</evidence>
<evidence type="ECO:0000256" key="7">
    <source>
        <dbReference type="ARBA" id="ARBA00023033"/>
    </source>
</evidence>
<feature type="transmembrane region" description="Helical" evidence="10">
    <location>
        <begin position="6"/>
        <end position="24"/>
    </location>
</feature>
<keyword evidence="7 9" id="KW-0503">Monooxygenase</keyword>
<dbReference type="PROSITE" id="PS00086">
    <property type="entry name" value="CYTOCHROME_P450"/>
    <property type="match status" value="1"/>
</dbReference>
<dbReference type="CDD" id="cd11041">
    <property type="entry name" value="CYP503A1-like"/>
    <property type="match status" value="1"/>
</dbReference>
<keyword evidence="12" id="KW-1185">Reference proteome</keyword>
<dbReference type="Pfam" id="PF00067">
    <property type="entry name" value="p450"/>
    <property type="match status" value="1"/>
</dbReference>
<name>S3CT12_GLAL2</name>
<sequence>MSWVQNLLYFIVGVAIASFGFINIQLLQLKFSQRPALWEKLDAVCPPPEYCPPTFALNVASSIIFTRKFANEGYRKFSKALDRPFALLTPWVRGSTVIVLPPSKIPLLTRSDKTKDGQWTNLHGLVETTQLAYVIPDSNIYENVLHFDVVRRKMMAPEDISRLAPVIADEIKLSFREQWGTENEWKSINGWDGCGKIIARAAQRILIGLPLSRNESMLETSRQYATSLLVGGAIINCFPPSIRWVVAPLISLRARHFQARYVKMLLPLVEERLLTRLAEKGGEQVPEEVPDDFLQWMLPICAKNKDPAQNQLDAHRIALRLASLLTPLIFAVCYVFAHCVVDIHSSNARANILAGLEEECSRVSAQYGGLTTSASVDALKRVDSVLRESMRISDVSVTNIFRDVTAGEVDIGNGIRVGPGVRMVFPTQDIHLDPDNYEDPMRFDAFRFSRSFENEYEYKHQGSKNRAEERDSERELITTTTPTFLPFGYGRHACPGRWFAAQVMKQALAYLVLNYDVELIGPPPKRRALLNMMVPPVGVQIRMRRK</sequence>
<evidence type="ECO:0000313" key="12">
    <source>
        <dbReference type="Proteomes" id="UP000016922"/>
    </source>
</evidence>
<dbReference type="Proteomes" id="UP000016922">
    <property type="component" value="Unassembled WGS sequence"/>
</dbReference>
<dbReference type="GO" id="GO:0005506">
    <property type="term" value="F:iron ion binding"/>
    <property type="evidence" value="ECO:0007669"/>
    <property type="project" value="InterPro"/>
</dbReference>